<proteinExistence type="predicted"/>
<dbReference type="EMBL" id="BSND01000003">
    <property type="protein sequence ID" value="GLP98497.1"/>
    <property type="molecule type" value="Genomic_DNA"/>
</dbReference>
<name>A0ABQ5TSF0_9GAMM</name>
<dbReference type="Pfam" id="PF10982">
    <property type="entry name" value="DUF2789"/>
    <property type="match status" value="1"/>
</dbReference>
<dbReference type="Gene3D" id="1.10.10.1130">
    <property type="entry name" value="Uncharacterised protein PF10982, DUF2789"/>
    <property type="match status" value="1"/>
</dbReference>
<keyword evidence="2" id="KW-1185">Reference proteome</keyword>
<reference evidence="1" key="2">
    <citation type="submission" date="2023-01" db="EMBL/GenBank/DDBJ databases">
        <title>Draft genome sequence of Methylophaga thalassica strain NBRC 102424.</title>
        <authorList>
            <person name="Sun Q."/>
            <person name="Mori K."/>
        </authorList>
    </citation>
    <scope>NUCLEOTIDE SEQUENCE</scope>
    <source>
        <strain evidence="1">NBRC 102424</strain>
    </source>
</reference>
<dbReference type="Proteomes" id="UP001161423">
    <property type="component" value="Unassembled WGS sequence"/>
</dbReference>
<sequence length="76" mass="8817">MEPPIHTLSELFSQLGLPKAAEEVEHFIEKHRPLAKEIPLHEASFWNGSQKEFLKQQIALDADWAELIDQLNSRLR</sequence>
<reference evidence="1" key="1">
    <citation type="journal article" date="2014" name="Int. J. Syst. Evol. Microbiol.">
        <title>Complete genome of a new Firmicutes species belonging to the dominant human colonic microbiota ('Ruminococcus bicirculans') reveals two chromosomes and a selective capacity to utilize plant glucans.</title>
        <authorList>
            <consortium name="NISC Comparative Sequencing Program"/>
            <person name="Wegmann U."/>
            <person name="Louis P."/>
            <person name="Goesmann A."/>
            <person name="Henrissat B."/>
            <person name="Duncan S.H."/>
            <person name="Flint H.J."/>
        </authorList>
    </citation>
    <scope>NUCLEOTIDE SEQUENCE</scope>
    <source>
        <strain evidence="1">NBRC 102424</strain>
    </source>
</reference>
<comment type="caution">
    <text evidence="1">The sequence shown here is derived from an EMBL/GenBank/DDBJ whole genome shotgun (WGS) entry which is preliminary data.</text>
</comment>
<protein>
    <recommendedName>
        <fullName evidence="3">DUF2789 domain-containing protein</fullName>
    </recommendedName>
</protein>
<dbReference type="InterPro" id="IPR038086">
    <property type="entry name" value="DUF2789_sf"/>
</dbReference>
<dbReference type="RefSeq" id="WP_284722226.1">
    <property type="nucleotide sequence ID" value="NZ_BSND01000003.1"/>
</dbReference>
<gene>
    <name evidence="1" type="ORF">GCM10007891_03510</name>
</gene>
<evidence type="ECO:0000313" key="1">
    <source>
        <dbReference type="EMBL" id="GLP98497.1"/>
    </source>
</evidence>
<evidence type="ECO:0000313" key="2">
    <source>
        <dbReference type="Proteomes" id="UP001161423"/>
    </source>
</evidence>
<dbReference type="InterPro" id="IPR021250">
    <property type="entry name" value="DUF2789"/>
</dbReference>
<evidence type="ECO:0008006" key="3">
    <source>
        <dbReference type="Google" id="ProtNLM"/>
    </source>
</evidence>
<accession>A0ABQ5TSF0</accession>
<organism evidence="1 2">
    <name type="scientific">Methylophaga thalassica</name>
    <dbReference type="NCBI Taxonomy" id="40223"/>
    <lineage>
        <taxon>Bacteria</taxon>
        <taxon>Pseudomonadati</taxon>
        <taxon>Pseudomonadota</taxon>
        <taxon>Gammaproteobacteria</taxon>
        <taxon>Thiotrichales</taxon>
        <taxon>Piscirickettsiaceae</taxon>
        <taxon>Methylophaga</taxon>
    </lineage>
</organism>